<dbReference type="PANTHER" id="PTHR22789:SF0">
    <property type="entry name" value="3-OXO-TETRONATE 4-PHOSPHATE DECARBOXYLASE-RELATED"/>
    <property type="match status" value="1"/>
</dbReference>
<keyword evidence="2" id="KW-0456">Lyase</keyword>
<accession>A0A7J5B0T4</accession>
<organism evidence="4 5">
    <name type="scientific">Pseudoclavibacter terrae</name>
    <dbReference type="NCBI Taxonomy" id="1530195"/>
    <lineage>
        <taxon>Bacteria</taxon>
        <taxon>Bacillati</taxon>
        <taxon>Actinomycetota</taxon>
        <taxon>Actinomycetes</taxon>
        <taxon>Micrococcales</taxon>
        <taxon>Microbacteriaceae</taxon>
        <taxon>Pseudoclavibacter</taxon>
    </lineage>
</organism>
<dbReference type="GO" id="GO:0016832">
    <property type="term" value="F:aldehyde-lyase activity"/>
    <property type="evidence" value="ECO:0007669"/>
    <property type="project" value="TreeGrafter"/>
</dbReference>
<protein>
    <submittedName>
        <fullName evidence="4">Aldolase</fullName>
    </submittedName>
</protein>
<dbReference type="PANTHER" id="PTHR22789">
    <property type="entry name" value="FUCULOSE PHOSPHATE ALDOLASE"/>
    <property type="match status" value="1"/>
</dbReference>
<proteinExistence type="predicted"/>
<keyword evidence="1" id="KW-0479">Metal-binding</keyword>
<evidence type="ECO:0000256" key="1">
    <source>
        <dbReference type="ARBA" id="ARBA00022723"/>
    </source>
</evidence>
<name>A0A7J5B0T4_9MICO</name>
<comment type="caution">
    <text evidence="4">The sequence shown here is derived from an EMBL/GenBank/DDBJ whole genome shotgun (WGS) entry which is preliminary data.</text>
</comment>
<dbReference type="InterPro" id="IPR001303">
    <property type="entry name" value="Aldolase_II/adducin_N"/>
</dbReference>
<dbReference type="InterPro" id="IPR036409">
    <property type="entry name" value="Aldolase_II/adducin_N_sf"/>
</dbReference>
<evidence type="ECO:0000313" key="5">
    <source>
        <dbReference type="Proteomes" id="UP000490386"/>
    </source>
</evidence>
<dbReference type="SMART" id="SM01007">
    <property type="entry name" value="Aldolase_II"/>
    <property type="match status" value="1"/>
</dbReference>
<dbReference type="GO" id="GO:0019323">
    <property type="term" value="P:pentose catabolic process"/>
    <property type="evidence" value="ECO:0007669"/>
    <property type="project" value="TreeGrafter"/>
</dbReference>
<dbReference type="Pfam" id="PF00596">
    <property type="entry name" value="Aldolase_II"/>
    <property type="match status" value="1"/>
</dbReference>
<dbReference type="AlphaFoldDB" id="A0A7J5B0T4"/>
<dbReference type="EMBL" id="WBJX01000003">
    <property type="protein sequence ID" value="KAB1637528.1"/>
    <property type="molecule type" value="Genomic_DNA"/>
</dbReference>
<dbReference type="GO" id="GO:0046872">
    <property type="term" value="F:metal ion binding"/>
    <property type="evidence" value="ECO:0007669"/>
    <property type="project" value="UniProtKB-KW"/>
</dbReference>
<dbReference type="Gene3D" id="3.40.225.10">
    <property type="entry name" value="Class II aldolase/adducin N-terminal domain"/>
    <property type="match status" value="1"/>
</dbReference>
<evidence type="ECO:0000256" key="2">
    <source>
        <dbReference type="ARBA" id="ARBA00023239"/>
    </source>
</evidence>
<dbReference type="RefSeq" id="WP_151423737.1">
    <property type="nucleotide sequence ID" value="NZ_CANKVH010000006.1"/>
</dbReference>
<evidence type="ECO:0000313" key="4">
    <source>
        <dbReference type="EMBL" id="KAB1637528.1"/>
    </source>
</evidence>
<dbReference type="InterPro" id="IPR050197">
    <property type="entry name" value="Aldolase_class_II_sugar_metab"/>
</dbReference>
<keyword evidence="5" id="KW-1185">Reference proteome</keyword>
<dbReference type="GO" id="GO:0005829">
    <property type="term" value="C:cytosol"/>
    <property type="evidence" value="ECO:0007669"/>
    <property type="project" value="TreeGrafter"/>
</dbReference>
<reference evidence="4 5" key="1">
    <citation type="submission" date="2019-09" db="EMBL/GenBank/DDBJ databases">
        <title>Phylogeny of genus Pseudoclavibacter and closely related genus.</title>
        <authorList>
            <person name="Li Y."/>
        </authorList>
    </citation>
    <scope>NUCLEOTIDE SEQUENCE [LARGE SCALE GENOMIC DNA]</scope>
    <source>
        <strain evidence="4 5">THG-MD12</strain>
    </source>
</reference>
<dbReference type="Proteomes" id="UP000490386">
    <property type="component" value="Unassembled WGS sequence"/>
</dbReference>
<dbReference type="SUPFAM" id="SSF53639">
    <property type="entry name" value="AraD/HMP-PK domain-like"/>
    <property type="match status" value="1"/>
</dbReference>
<gene>
    <name evidence="4" type="ORF">F8O03_09885</name>
</gene>
<evidence type="ECO:0000259" key="3">
    <source>
        <dbReference type="SMART" id="SM01007"/>
    </source>
</evidence>
<feature type="domain" description="Class II aldolase/adducin N-terminal" evidence="3">
    <location>
        <begin position="6"/>
        <end position="186"/>
    </location>
</feature>
<dbReference type="OrthoDB" id="9786287at2"/>
<sequence>MSDLVDELIEAGRLLAEMGLSPGSSGNVSVRLGNEIWMSASGTTLGALNRTAFARVSVDGEPLDPQGPKATKEAPLHLAMYERDPAATCVVHLHSPNAVAASCLAPWRAHSALEPITPYLLMRVGNVPLVPYAAPGDPTQAAAVRTSALEFHGALLQNHGSIVSGSTVAQAVDRAIEIEEAARTRLLVGGREDLRPLTDDEVQELVDRYGQPWGDG</sequence>